<proteinExistence type="predicted"/>
<geneLocation type="plasmid" evidence="1">
    <name>pFRL6</name>
</geneLocation>
<accession>V9Z4I6</accession>
<keyword evidence="1" id="KW-0614">Plasmid</keyword>
<name>V9Z4I6_9ACTN</name>
<dbReference type="RefSeq" id="WP_024127611.1">
    <property type="nucleotide sequence ID" value="NC_023286.1"/>
</dbReference>
<dbReference type="EMBL" id="KF602051">
    <property type="protein sequence ID" value="AHE40375.1"/>
    <property type="molecule type" value="Genomic_DNA"/>
</dbReference>
<organism evidence="1">
    <name type="scientific">Streptomyces sp. F12</name>
    <dbReference type="NCBI Taxonomy" id="1436084"/>
    <lineage>
        <taxon>Bacteria</taxon>
        <taxon>Bacillati</taxon>
        <taxon>Actinomycetota</taxon>
        <taxon>Actinomycetes</taxon>
        <taxon>Kitasatosporales</taxon>
        <taxon>Streptomycetaceae</taxon>
        <taxon>Streptomyces</taxon>
    </lineage>
</organism>
<evidence type="ECO:0000313" key="1">
    <source>
        <dbReference type="EMBL" id="AHE40375.1"/>
    </source>
</evidence>
<gene>
    <name evidence="1" type="ORF">pFRL6_288c</name>
</gene>
<reference evidence="1" key="1">
    <citation type="submission" date="2013-09" db="EMBL/GenBank/DDBJ databases">
        <title>Complete nucleotide sequence of Streptomyces linear plasmid pFRL6.</title>
        <authorList>
            <person name="Chen Z."/>
            <person name="Fang P."/>
            <person name="Qin Z."/>
        </authorList>
    </citation>
    <scope>NUCLEOTIDE SEQUENCE</scope>
    <source>
        <plasmid evidence="1">pFRL6</plasmid>
    </source>
</reference>
<dbReference type="AlphaFoldDB" id="V9Z4I6"/>
<protein>
    <submittedName>
        <fullName evidence="1">Uncharacterized protein</fullName>
    </submittedName>
</protein>
<sequence>MTLRSHHPWHLAIGEQSPLPSAPAHDTVRVGLALGMPAIDALVTDGTAVGPLRYCLAHHQLLVPVEPGTTHRWQAAHSDCVPGTRTWRCVSDGYRGCLGLWVTRPSAARVSTTSADALHEALSRTRARLTTPRGAHHVHRRGEVCRAHA</sequence>